<evidence type="ECO:0000313" key="1">
    <source>
        <dbReference type="EMBL" id="AEB10334.1"/>
    </source>
</evidence>
<accession>F2NID2</accession>
<dbReference type="PANTHER" id="PTHR30217:SF10">
    <property type="entry name" value="23S RRNA 5-HYDROXYCYTIDINE C2501 SYNTHASE"/>
    <property type="match status" value="1"/>
</dbReference>
<dbReference type="InterPro" id="IPR051454">
    <property type="entry name" value="RNA/ubiquinone_mod_enzymes"/>
</dbReference>
<organism evidence="1 2">
    <name type="scientific">Desulfobacca acetoxidans (strain ATCC 700848 / DSM 11109 / ASRB2)</name>
    <dbReference type="NCBI Taxonomy" id="880072"/>
    <lineage>
        <taxon>Bacteria</taxon>
        <taxon>Pseudomonadati</taxon>
        <taxon>Thermodesulfobacteriota</taxon>
        <taxon>Desulfobaccia</taxon>
        <taxon>Desulfobaccales</taxon>
        <taxon>Desulfobaccaceae</taxon>
        <taxon>Desulfobacca</taxon>
    </lineage>
</organism>
<name>F2NID2_DESAR</name>
<dbReference type="RefSeq" id="WP_013707443.1">
    <property type="nucleotide sequence ID" value="NC_015388.1"/>
</dbReference>
<protein>
    <submittedName>
        <fullName evidence="1">Peptidase U32</fullName>
    </submittedName>
</protein>
<sequence>MELLAPAGTVETFFAALENGADAVYLGLKAFSARAYAANFTLAQVSSLAQVSRQRGCKLYVALNALVKEEERPELMETLGALQEIGPDALIIQDLGVYYLVRQHYPALPVHASTLLTIHNSLGVAQAAAMGFKRVVLARELTLSELAAIRRQTRLELEVFIHGALCYSFSGLCLFSSYLGGRAATRGRCTQPCRRLYHYRQESGYILSLSDLSGLELVPQLQTLGIEAIKIEGRMKSGEYVSRVVRAYRLVMDASLGDQKQAIAGAQELLARTYSRRTTSGFFKSPHPQGLLAPEDTGNIGLLLGKIDRSEESWATLRLLESLSVGDRLRLQAEATGERRAFTLKELQFQGQMVDMARAGDEVRISLPDPAQTGDLLYKVGETTPGGSRSEKKWLEYLYSLAQPAKLTAKLDKKLRLPENLGHPKKTKDHRSHRPFVYIRTRSCLEALELHRQKQGPLLVDLTEANFNEYLGQPRQARVLSGFIWSLPPIMFEGRLVFFRQAVQTLIQGGARQFMVSNLGHFQLLREVSAHLPRLGRSAAPKAKAAGRLLTEEARDREPGSAAEPEFELTLYSDYPLHCLNLSAFQALKQLAVSYMTLSMEADRRTLQLLLRQAPSQRLMTYLYSYPNLMISRAPLPEGKKALRLISPLGERFRLTATDGLTCLAPTVPLLWQKPLPELQSLGLHRFIIDLNRSGLPVSQVGDLKRRLLLGPVISGGMSMNYYRGLE</sequence>
<dbReference type="EMBL" id="CP002629">
    <property type="protein sequence ID" value="AEB10334.1"/>
    <property type="molecule type" value="Genomic_DNA"/>
</dbReference>
<dbReference type="AlphaFoldDB" id="F2NID2"/>
<dbReference type="eggNOG" id="COG0826">
    <property type="taxonomic scope" value="Bacteria"/>
</dbReference>
<dbReference type="STRING" id="880072.Desac_2516"/>
<dbReference type="HOGENOM" id="CLU_011540_4_1_7"/>
<evidence type="ECO:0000313" key="2">
    <source>
        <dbReference type="Proteomes" id="UP000000483"/>
    </source>
</evidence>
<dbReference type="OrthoDB" id="9807498at2"/>
<reference evidence="1 2" key="1">
    <citation type="journal article" date="2011" name="Stand. Genomic Sci.">
        <title>Complete genome sequence of the acetate-degrading sulfate reducer Desulfobacca acetoxidans type strain (ASRB2).</title>
        <authorList>
            <person name="Goker M."/>
            <person name="Teshima H."/>
            <person name="Lapidus A."/>
            <person name="Nolan M."/>
            <person name="Lucas S."/>
            <person name="Hammon N."/>
            <person name="Deshpande S."/>
            <person name="Cheng J.F."/>
            <person name="Tapia R."/>
            <person name="Han C."/>
            <person name="Goodwin L."/>
            <person name="Pitluck S."/>
            <person name="Huntemann M."/>
            <person name="Liolios K."/>
            <person name="Ivanova N."/>
            <person name="Pagani I."/>
            <person name="Mavromatis K."/>
            <person name="Ovchinikova G."/>
            <person name="Pati A."/>
            <person name="Chen A."/>
            <person name="Palaniappan K."/>
            <person name="Land M."/>
            <person name="Hauser L."/>
            <person name="Brambilla E.M."/>
            <person name="Rohde M."/>
            <person name="Spring S."/>
            <person name="Detter J.C."/>
            <person name="Woyke T."/>
            <person name="Bristow J."/>
            <person name="Eisen J.A."/>
            <person name="Markowitz V."/>
            <person name="Hugenholtz P."/>
            <person name="Kyrpides N.C."/>
            <person name="Klenk H.P."/>
        </authorList>
    </citation>
    <scope>NUCLEOTIDE SEQUENCE [LARGE SCALE GENOMIC DNA]</scope>
    <source>
        <strain evidence="2">ATCC 700848 / DSM 11109 / ASRB2</strain>
    </source>
</reference>
<keyword evidence="2" id="KW-1185">Reference proteome</keyword>
<reference evidence="2" key="2">
    <citation type="submission" date="2011-03" db="EMBL/GenBank/DDBJ databases">
        <title>The complete genome of Desulfobacca acetoxidans DSM 11109.</title>
        <authorList>
            <consortium name="US DOE Joint Genome Institute (JGI-PGF)"/>
            <person name="Lucas S."/>
            <person name="Copeland A."/>
            <person name="Lapidus A."/>
            <person name="Bruce D."/>
            <person name="Goodwin L."/>
            <person name="Pitluck S."/>
            <person name="Peters L."/>
            <person name="Kyrpides N."/>
            <person name="Mavromatis K."/>
            <person name="Ivanova N."/>
            <person name="Ovchinnikova G."/>
            <person name="Teshima H."/>
            <person name="Detter J.C."/>
            <person name="Han C."/>
            <person name="Land M."/>
            <person name="Hauser L."/>
            <person name="Markowitz V."/>
            <person name="Cheng J.-F."/>
            <person name="Hugenholtz P."/>
            <person name="Woyke T."/>
            <person name="Wu D."/>
            <person name="Spring S."/>
            <person name="Schueler E."/>
            <person name="Brambilla E."/>
            <person name="Klenk H.-P."/>
            <person name="Eisen J.A."/>
        </authorList>
    </citation>
    <scope>NUCLEOTIDE SEQUENCE [LARGE SCALE GENOMIC DNA]</scope>
    <source>
        <strain evidence="2">ATCC 700848 / DSM 11109 / ASRB2</strain>
    </source>
</reference>
<dbReference type="MEROPS" id="U32.003"/>
<gene>
    <name evidence="1" type="ordered locus">Desac_2516</name>
</gene>
<dbReference type="Pfam" id="PF01136">
    <property type="entry name" value="Peptidase_U32"/>
    <property type="match status" value="1"/>
</dbReference>
<dbReference type="InterPro" id="IPR001539">
    <property type="entry name" value="Peptidase_U32"/>
</dbReference>
<dbReference type="PANTHER" id="PTHR30217">
    <property type="entry name" value="PEPTIDASE U32 FAMILY"/>
    <property type="match status" value="1"/>
</dbReference>
<dbReference type="Proteomes" id="UP000000483">
    <property type="component" value="Chromosome"/>
</dbReference>
<dbReference type="KEGG" id="dao:Desac_2516"/>
<proteinExistence type="predicted"/>